<evidence type="ECO:0000313" key="3">
    <source>
        <dbReference type="Proteomes" id="UP000504606"/>
    </source>
</evidence>
<evidence type="ECO:0000313" key="4">
    <source>
        <dbReference type="RefSeq" id="XP_052133295.1"/>
    </source>
</evidence>
<dbReference type="AlphaFoldDB" id="A0A9C6XC63"/>
<keyword evidence="1" id="KW-0812">Transmembrane</keyword>
<feature type="chain" id="PRO_5038779070" evidence="2">
    <location>
        <begin position="21"/>
        <end position="513"/>
    </location>
</feature>
<gene>
    <name evidence="4" type="primary">LOC113216971</name>
</gene>
<keyword evidence="2" id="KW-0732">Signal</keyword>
<dbReference type="RefSeq" id="XP_052133295.1">
    <property type="nucleotide sequence ID" value="XM_052277335.1"/>
</dbReference>
<keyword evidence="1" id="KW-1133">Transmembrane helix</keyword>
<name>A0A9C6XC63_FRAOC</name>
<evidence type="ECO:0000256" key="2">
    <source>
        <dbReference type="SAM" id="SignalP"/>
    </source>
</evidence>
<dbReference type="GeneID" id="113216971"/>
<organism evidence="3 4">
    <name type="scientific">Frankliniella occidentalis</name>
    <name type="common">Western flower thrips</name>
    <name type="synonym">Euthrips occidentalis</name>
    <dbReference type="NCBI Taxonomy" id="133901"/>
    <lineage>
        <taxon>Eukaryota</taxon>
        <taxon>Metazoa</taxon>
        <taxon>Ecdysozoa</taxon>
        <taxon>Arthropoda</taxon>
        <taxon>Hexapoda</taxon>
        <taxon>Insecta</taxon>
        <taxon>Pterygota</taxon>
        <taxon>Neoptera</taxon>
        <taxon>Paraneoptera</taxon>
        <taxon>Thysanoptera</taxon>
        <taxon>Terebrantia</taxon>
        <taxon>Thripoidea</taxon>
        <taxon>Thripidae</taxon>
        <taxon>Frankliniella</taxon>
    </lineage>
</organism>
<keyword evidence="1" id="KW-0472">Membrane</keyword>
<reference evidence="4" key="1">
    <citation type="submission" date="2025-08" db="UniProtKB">
        <authorList>
            <consortium name="RefSeq"/>
        </authorList>
    </citation>
    <scope>IDENTIFICATION</scope>
    <source>
        <tissue evidence="4">Whole organism</tissue>
    </source>
</reference>
<accession>A0A9C6XC63</accession>
<feature type="transmembrane region" description="Helical" evidence="1">
    <location>
        <begin position="282"/>
        <end position="303"/>
    </location>
</feature>
<keyword evidence="3" id="KW-1185">Reference proteome</keyword>
<sequence>MAALWFLVLVCLRLDILASADPNQSPTPSCEVLAPTREPCRWFRNTDYCCYARHLSRAVPNVTSAYVRGGAFSSTNVSFYINASDETGFFLLGRAGSSPVDSECYLIETRTEGELQVLVANLSTSANYKVNYGDYLRNFHTWLQDACVGEKELFLNSSVLDIIFKESDAYIQLYRPPNLSLVPPELSSLHFTLYSSATNFTCQKDGNCTIDAVIRKSFCLDNPYDNILEIKNASQYYNGTHRLRYHCAVVELAGCCLKTNPYTILAALPLPLPEPPPPDTQYATSMYVGLAILGVLLALLVAFSRHMLVLYRKSSTPTRSDSLASPDHPELQELLRPVVLLYCWENNVHLQRVVGILIEIMHDSGLEVTDPYADSSLLDNVHRAAENVLRDNNHWLVVTTRRSREICRNARDNIQLENAYEQFHATVFELMRTNPGQMRGKQIFTLIIQQNVDIPLSLTRTCNDDLAEDLVRGIPGVVESDNWTTLFARLRRHIAKYNEDDLKTPDLTLVPAN</sequence>
<dbReference type="Proteomes" id="UP000504606">
    <property type="component" value="Unplaced"/>
</dbReference>
<protein>
    <submittedName>
        <fullName evidence="4">Uncharacterized protein LOC113216971</fullName>
    </submittedName>
</protein>
<evidence type="ECO:0000256" key="1">
    <source>
        <dbReference type="SAM" id="Phobius"/>
    </source>
</evidence>
<dbReference type="KEGG" id="foc:113216971"/>
<proteinExistence type="predicted"/>
<feature type="signal peptide" evidence="2">
    <location>
        <begin position="1"/>
        <end position="20"/>
    </location>
</feature>